<proteinExistence type="predicted"/>
<organism evidence="1 2">
    <name type="scientific">Lutibacter flavus</name>
    <dbReference type="NCBI Taxonomy" id="691689"/>
    <lineage>
        <taxon>Bacteria</taxon>
        <taxon>Pseudomonadati</taxon>
        <taxon>Bacteroidota</taxon>
        <taxon>Flavobacteriia</taxon>
        <taxon>Flavobacteriales</taxon>
        <taxon>Flavobacteriaceae</taxon>
        <taxon>Lutibacter</taxon>
    </lineage>
</organism>
<dbReference type="OrthoDB" id="659408at2"/>
<dbReference type="AlphaFoldDB" id="A0A238VYX5"/>
<protein>
    <recommendedName>
        <fullName evidence="3">Pimeloyl-ACP methyl ester carboxylesterase</fullName>
    </recommendedName>
</protein>
<evidence type="ECO:0000313" key="2">
    <source>
        <dbReference type="Proteomes" id="UP000198412"/>
    </source>
</evidence>
<sequence length="220" mass="25795">MDHKKTPIYFVPGLAASPKIFEYLQLPKDKFEFHYLEWLLPLSDTEKIEDYAKRMAHLVTEKDPVLIGVSFGGIMVQEMSKHLKVKKIILISSVKNKNELPKRLKVIQKTWAYKLFPSKSIDNLEDLTMYAFGDFAKKRVKLYKEYLSVRDEKYLNWAIYNVLHWQQEETLNNIVHIQGVDDHVFPIKHIKNCIPIEKGTHIMILNKAKTISKLILQSLN</sequence>
<keyword evidence="2" id="KW-1185">Reference proteome</keyword>
<reference evidence="2" key="1">
    <citation type="submission" date="2017-06" db="EMBL/GenBank/DDBJ databases">
        <authorList>
            <person name="Varghese N."/>
            <person name="Submissions S."/>
        </authorList>
    </citation>
    <scope>NUCLEOTIDE SEQUENCE [LARGE SCALE GENOMIC DNA]</scope>
    <source>
        <strain evidence="2">DSM 27993</strain>
    </source>
</reference>
<dbReference type="Proteomes" id="UP000198412">
    <property type="component" value="Unassembled WGS sequence"/>
</dbReference>
<accession>A0A238VYX5</accession>
<evidence type="ECO:0000313" key="1">
    <source>
        <dbReference type="EMBL" id="SNR39304.1"/>
    </source>
</evidence>
<dbReference type="RefSeq" id="WP_089377467.1">
    <property type="nucleotide sequence ID" value="NZ_FZNX01000001.1"/>
</dbReference>
<dbReference type="Gene3D" id="3.40.50.1820">
    <property type="entry name" value="alpha/beta hydrolase"/>
    <property type="match status" value="1"/>
</dbReference>
<evidence type="ECO:0008006" key="3">
    <source>
        <dbReference type="Google" id="ProtNLM"/>
    </source>
</evidence>
<name>A0A238VYX5_9FLAO</name>
<dbReference type="InterPro" id="IPR029058">
    <property type="entry name" value="AB_hydrolase_fold"/>
</dbReference>
<dbReference type="EMBL" id="FZNX01000001">
    <property type="protein sequence ID" value="SNR39304.1"/>
    <property type="molecule type" value="Genomic_DNA"/>
</dbReference>
<dbReference type="SUPFAM" id="SSF53474">
    <property type="entry name" value="alpha/beta-Hydrolases"/>
    <property type="match status" value="1"/>
</dbReference>
<gene>
    <name evidence="1" type="ORF">SAMN04488111_1187</name>
</gene>